<dbReference type="PANTHER" id="PTHR31889:SF2">
    <property type="entry name" value="FUCOSYLTRANSFERASE 3"/>
    <property type="match status" value="1"/>
</dbReference>
<gene>
    <name evidence="9" type="ORF">C2S53_010122</name>
</gene>
<feature type="chain" id="PRO_5042153939" description="Fucosyltransferase" evidence="8">
    <location>
        <begin position="19"/>
        <end position="512"/>
    </location>
</feature>
<dbReference type="GO" id="GO:0008107">
    <property type="term" value="F:galactoside 2-alpha-L-fucosyltransferase activity"/>
    <property type="evidence" value="ECO:0007669"/>
    <property type="project" value="InterPro"/>
</dbReference>
<evidence type="ECO:0000256" key="7">
    <source>
        <dbReference type="RuleBase" id="RU367004"/>
    </source>
</evidence>
<dbReference type="AlphaFoldDB" id="A0AAD4JCI2"/>
<dbReference type="GO" id="GO:0032580">
    <property type="term" value="C:Golgi cisterna membrane"/>
    <property type="evidence" value="ECO:0007669"/>
    <property type="project" value="UniProtKB-SubCell"/>
</dbReference>
<evidence type="ECO:0000256" key="3">
    <source>
        <dbReference type="ARBA" id="ARBA00022679"/>
    </source>
</evidence>
<evidence type="ECO:0000313" key="9">
    <source>
        <dbReference type="EMBL" id="KAH6830643.1"/>
    </source>
</evidence>
<dbReference type="Pfam" id="PF03254">
    <property type="entry name" value="XG_FTase"/>
    <property type="match status" value="1"/>
</dbReference>
<keyword evidence="4 7" id="KW-0333">Golgi apparatus</keyword>
<sequence length="512" mass="59545">MKFMALFLISLMAFFVFFMPSDHDARNLYFKLQKVEENDDDVGEEELFPARGLFDEKSCLSRYESLWYRRRRGLKRRTPSPDLISKLRSYEARHKRCSPYTDSYNKTVDYLVQNSSTFSCKYVVWISMNGLGNQMLSMASAFLYALLTDRVLLVDRGVDIPDLFCEPFPEASWFLPSDFPFTSNHFNSRSPQSYGNLLRNKRNTNTNITDESYIYLNLAHGYDKYDKRVFCDADQTYLQTIPWLVIKSDFYFVPALFLMPSFQQQLHQLFPEKDTVFHLLSRYLFHPTNSVWGLVTRYYQAYLSKAHVITGIQLRIFRIKPLLEQILSCTMRENDVLPKIKDKDKDKDNNKSTSNLKNNTTVAVLITSLSSGYYDKIREMYLENPTAAGEVVGVFQPSHEEFQQTGKHSHNRKALAEIYLLSLTDRLVTSGWSTFGYVAQGIGGLQPWILYRPENPTAPDPPCRRAMSMEPCFQGPRSYDCNSRRGGMDKDVRHCEDMSRGLKLVQHHTHQF</sequence>
<dbReference type="GO" id="GO:0009969">
    <property type="term" value="P:xyloglucan biosynthetic process"/>
    <property type="evidence" value="ECO:0007669"/>
    <property type="project" value="TreeGrafter"/>
</dbReference>
<dbReference type="EC" id="2.4.1.-" evidence="7"/>
<accession>A0AAD4JCI2</accession>
<evidence type="ECO:0000256" key="5">
    <source>
        <dbReference type="ARBA" id="ARBA00023180"/>
    </source>
</evidence>
<evidence type="ECO:0000313" key="10">
    <source>
        <dbReference type="Proteomes" id="UP001190926"/>
    </source>
</evidence>
<protein>
    <recommendedName>
        <fullName evidence="7">Fucosyltransferase</fullName>
        <ecNumber evidence="7">2.4.1.-</ecNumber>
    </recommendedName>
</protein>
<dbReference type="EMBL" id="SDAM02000095">
    <property type="protein sequence ID" value="KAH6830643.1"/>
    <property type="molecule type" value="Genomic_DNA"/>
</dbReference>
<organism evidence="9 10">
    <name type="scientific">Perilla frutescens var. hirtella</name>
    <name type="common">Perilla citriodora</name>
    <name type="synonym">Perilla setoyensis</name>
    <dbReference type="NCBI Taxonomy" id="608512"/>
    <lineage>
        <taxon>Eukaryota</taxon>
        <taxon>Viridiplantae</taxon>
        <taxon>Streptophyta</taxon>
        <taxon>Embryophyta</taxon>
        <taxon>Tracheophyta</taxon>
        <taxon>Spermatophyta</taxon>
        <taxon>Magnoliopsida</taxon>
        <taxon>eudicotyledons</taxon>
        <taxon>Gunneridae</taxon>
        <taxon>Pentapetalae</taxon>
        <taxon>asterids</taxon>
        <taxon>lamiids</taxon>
        <taxon>Lamiales</taxon>
        <taxon>Lamiaceae</taxon>
        <taxon>Nepetoideae</taxon>
        <taxon>Elsholtzieae</taxon>
        <taxon>Perilla</taxon>
    </lineage>
</organism>
<comment type="subcellular location">
    <subcellularLocation>
        <location evidence="7">Golgi apparatus</location>
        <location evidence="7">Golgi stack membrane</location>
        <topology evidence="7">Single-pass type II membrane protein</topology>
    </subcellularLocation>
</comment>
<proteinExistence type="inferred from homology"/>
<keyword evidence="6 7" id="KW-0961">Cell wall biogenesis/degradation</keyword>
<dbReference type="GO" id="GO:0042546">
    <property type="term" value="P:cell wall biogenesis"/>
    <property type="evidence" value="ECO:0007669"/>
    <property type="project" value="InterPro"/>
</dbReference>
<keyword evidence="10" id="KW-1185">Reference proteome</keyword>
<evidence type="ECO:0000256" key="4">
    <source>
        <dbReference type="ARBA" id="ARBA00023034"/>
    </source>
</evidence>
<feature type="signal peptide" evidence="8">
    <location>
        <begin position="1"/>
        <end position="18"/>
    </location>
</feature>
<keyword evidence="5" id="KW-0325">Glycoprotein</keyword>
<keyword evidence="3 7" id="KW-0808">Transferase</keyword>
<reference evidence="9 10" key="1">
    <citation type="journal article" date="2021" name="Nat. Commun.">
        <title>Incipient diploidization of the medicinal plant Perilla within 10,000 years.</title>
        <authorList>
            <person name="Zhang Y."/>
            <person name="Shen Q."/>
            <person name="Leng L."/>
            <person name="Zhang D."/>
            <person name="Chen S."/>
            <person name="Shi Y."/>
            <person name="Ning Z."/>
            <person name="Chen S."/>
        </authorList>
    </citation>
    <scope>NUCLEOTIDE SEQUENCE [LARGE SCALE GENOMIC DNA]</scope>
    <source>
        <strain evidence="10">cv. PC099</strain>
    </source>
</reference>
<evidence type="ECO:0000256" key="2">
    <source>
        <dbReference type="ARBA" id="ARBA00022676"/>
    </source>
</evidence>
<comment type="function">
    <text evidence="7">May be involved in cell wall biosynthesis.</text>
</comment>
<evidence type="ECO:0000256" key="6">
    <source>
        <dbReference type="ARBA" id="ARBA00023316"/>
    </source>
</evidence>
<evidence type="ECO:0000256" key="8">
    <source>
        <dbReference type="SAM" id="SignalP"/>
    </source>
</evidence>
<name>A0AAD4JCI2_PERFH</name>
<evidence type="ECO:0000256" key="1">
    <source>
        <dbReference type="ARBA" id="ARBA00010481"/>
    </source>
</evidence>
<dbReference type="GO" id="GO:0071555">
    <property type="term" value="P:cell wall organization"/>
    <property type="evidence" value="ECO:0007669"/>
    <property type="project" value="UniProtKB-UniRule"/>
</dbReference>
<dbReference type="Gene3D" id="3.40.50.11340">
    <property type="match status" value="1"/>
</dbReference>
<comment type="caution">
    <text evidence="9">The sequence shown here is derived from an EMBL/GenBank/DDBJ whole genome shotgun (WGS) entry which is preliminary data.</text>
</comment>
<dbReference type="InterPro" id="IPR004938">
    <property type="entry name" value="XG_FTase"/>
</dbReference>
<dbReference type="FunFam" id="3.40.50.11340:FF:000005">
    <property type="entry name" value="Galactoside 2-alpha-L-fucosyltransferase"/>
    <property type="match status" value="1"/>
</dbReference>
<keyword evidence="8" id="KW-0732">Signal</keyword>
<dbReference type="PANTHER" id="PTHR31889">
    <property type="entry name" value="FUCOSYLTRANSFERASE 2-RELATED"/>
    <property type="match status" value="1"/>
</dbReference>
<dbReference type="Proteomes" id="UP001190926">
    <property type="component" value="Unassembled WGS sequence"/>
</dbReference>
<comment type="similarity">
    <text evidence="1 7">Belongs to the glycosyltransferase 37 family.</text>
</comment>
<keyword evidence="2 7" id="KW-0328">Glycosyltransferase</keyword>